<gene>
    <name evidence="11" type="ORF">E4U09_001210</name>
</gene>
<dbReference type="GO" id="GO:0016020">
    <property type="term" value="C:membrane"/>
    <property type="evidence" value="ECO:0007669"/>
    <property type="project" value="UniProtKB-SubCell"/>
</dbReference>
<feature type="compositionally biased region" description="Polar residues" evidence="8">
    <location>
        <begin position="1"/>
        <end position="11"/>
    </location>
</feature>
<comment type="caution">
    <text evidence="11">The sequence shown here is derived from an EMBL/GenBank/DDBJ whole genome shotgun (WGS) entry which is preliminary data.</text>
</comment>
<feature type="transmembrane region" description="Helical" evidence="9">
    <location>
        <begin position="496"/>
        <end position="513"/>
    </location>
</feature>
<evidence type="ECO:0000313" key="11">
    <source>
        <dbReference type="EMBL" id="KAG6297839.1"/>
    </source>
</evidence>
<evidence type="ECO:0000256" key="6">
    <source>
        <dbReference type="ARBA" id="ARBA00023136"/>
    </source>
</evidence>
<feature type="transmembrane region" description="Helical" evidence="9">
    <location>
        <begin position="565"/>
        <end position="584"/>
    </location>
</feature>
<dbReference type="GO" id="GO:0015791">
    <property type="term" value="P:polyol transmembrane transport"/>
    <property type="evidence" value="ECO:0007669"/>
    <property type="project" value="UniProtKB-ARBA"/>
</dbReference>
<dbReference type="NCBIfam" id="TIGR00879">
    <property type="entry name" value="SP"/>
    <property type="match status" value="1"/>
</dbReference>
<dbReference type="EMBL" id="SRRH01000142">
    <property type="protein sequence ID" value="KAG6297839.1"/>
    <property type="molecule type" value="Genomic_DNA"/>
</dbReference>
<keyword evidence="4 9" id="KW-0812">Transmembrane</keyword>
<dbReference type="PROSITE" id="PS50850">
    <property type="entry name" value="MFS"/>
    <property type="match status" value="1"/>
</dbReference>
<dbReference type="GO" id="GO:0022857">
    <property type="term" value="F:transmembrane transporter activity"/>
    <property type="evidence" value="ECO:0007669"/>
    <property type="project" value="InterPro"/>
</dbReference>
<evidence type="ECO:0000256" key="1">
    <source>
        <dbReference type="ARBA" id="ARBA00004141"/>
    </source>
</evidence>
<dbReference type="PANTHER" id="PTHR48020">
    <property type="entry name" value="PROTON MYO-INOSITOL COTRANSPORTER"/>
    <property type="match status" value="1"/>
</dbReference>
<dbReference type="GO" id="GO:0015798">
    <property type="term" value="P:myo-inositol transport"/>
    <property type="evidence" value="ECO:0007669"/>
    <property type="project" value="UniProtKB-ARBA"/>
</dbReference>
<keyword evidence="6 9" id="KW-0472">Membrane</keyword>
<organism evidence="11 12">
    <name type="scientific">Claviceps aff. purpurea</name>
    <dbReference type="NCBI Taxonomy" id="1967640"/>
    <lineage>
        <taxon>Eukaryota</taxon>
        <taxon>Fungi</taxon>
        <taxon>Dikarya</taxon>
        <taxon>Ascomycota</taxon>
        <taxon>Pezizomycotina</taxon>
        <taxon>Sordariomycetes</taxon>
        <taxon>Hypocreomycetidae</taxon>
        <taxon>Hypocreales</taxon>
        <taxon>Clavicipitaceae</taxon>
        <taxon>Claviceps</taxon>
    </lineage>
</organism>
<evidence type="ECO:0000313" key="12">
    <source>
        <dbReference type="Proteomes" id="UP000707071"/>
    </source>
</evidence>
<evidence type="ECO:0000256" key="3">
    <source>
        <dbReference type="ARBA" id="ARBA00022448"/>
    </source>
</evidence>
<dbReference type="InterPro" id="IPR020846">
    <property type="entry name" value="MFS_dom"/>
</dbReference>
<evidence type="ECO:0000256" key="9">
    <source>
        <dbReference type="SAM" id="Phobius"/>
    </source>
</evidence>
<accession>A0A9P7U3Q0</accession>
<feature type="transmembrane region" description="Helical" evidence="9">
    <location>
        <begin position="275"/>
        <end position="293"/>
    </location>
</feature>
<reference evidence="11 12" key="1">
    <citation type="journal article" date="2020" name="bioRxiv">
        <title>Whole genome comparisons of ergot fungi reveals the divergence and evolution of species within the genus Claviceps are the result of varying mechanisms driving genome evolution and host range expansion.</title>
        <authorList>
            <person name="Wyka S.A."/>
            <person name="Mondo S.J."/>
            <person name="Liu M."/>
            <person name="Dettman J."/>
            <person name="Nalam V."/>
            <person name="Broders K.D."/>
        </authorList>
    </citation>
    <scope>NUCLEOTIDE SEQUENCE [LARGE SCALE GENOMIC DNA]</scope>
    <source>
        <strain evidence="11 12">Clav52</strain>
    </source>
</reference>
<evidence type="ECO:0000256" key="8">
    <source>
        <dbReference type="SAM" id="MobiDB-lite"/>
    </source>
</evidence>
<comment type="subcellular location">
    <subcellularLocation>
        <location evidence="1">Membrane</location>
        <topology evidence="1">Multi-pass membrane protein</topology>
    </subcellularLocation>
</comment>
<dbReference type="Pfam" id="PF00083">
    <property type="entry name" value="Sugar_tr"/>
    <property type="match status" value="1"/>
</dbReference>
<comment type="similarity">
    <text evidence="2 7">Belongs to the major facilitator superfamily. Sugar transporter (TC 2.A.1.1) family.</text>
</comment>
<dbReference type="PROSITE" id="PS00217">
    <property type="entry name" value="SUGAR_TRANSPORT_2"/>
    <property type="match status" value="1"/>
</dbReference>
<dbReference type="Gene3D" id="1.20.1250.20">
    <property type="entry name" value="MFS general substrate transporter like domains"/>
    <property type="match status" value="1"/>
</dbReference>
<dbReference type="FunFam" id="1.20.1250.20:FF:000100">
    <property type="entry name" value="MFS sugar transporter, putative"/>
    <property type="match status" value="1"/>
</dbReference>
<proteinExistence type="inferred from homology"/>
<dbReference type="InterPro" id="IPR036259">
    <property type="entry name" value="MFS_trans_sf"/>
</dbReference>
<feature type="domain" description="Major facilitator superfamily (MFS) profile" evidence="10">
    <location>
        <begin position="127"/>
        <end position="588"/>
    </location>
</feature>
<dbReference type="InterPro" id="IPR003663">
    <property type="entry name" value="Sugar/inositol_transpt"/>
</dbReference>
<dbReference type="InterPro" id="IPR005828">
    <property type="entry name" value="MFS_sugar_transport-like"/>
</dbReference>
<feature type="transmembrane region" description="Helical" evidence="9">
    <location>
        <begin position="212"/>
        <end position="234"/>
    </location>
</feature>
<feature type="transmembrane region" description="Helical" evidence="9">
    <location>
        <begin position="432"/>
        <end position="453"/>
    </location>
</feature>
<dbReference type="PRINTS" id="PR00171">
    <property type="entry name" value="SUGRTRNSPORT"/>
</dbReference>
<dbReference type="AlphaFoldDB" id="A0A9P7U3Q0"/>
<name>A0A9P7U3Q0_9HYPO</name>
<dbReference type="InterPro" id="IPR005829">
    <property type="entry name" value="Sugar_transporter_CS"/>
</dbReference>
<keyword evidence="3 7" id="KW-0813">Transport</keyword>
<dbReference type="InterPro" id="IPR050814">
    <property type="entry name" value="Myo-inositol_Transporter"/>
</dbReference>
<sequence>MTSNEPLTSGTPEKAIPPPDPPTPSAPMTDKATPPPQRPTSTTVAEPEIENPLRHLSRDELFAKVSVFHDHKHLQDHIDLSLLQRGALVAQDPANFEALDLLDDVEKNALRQERTHRWKHPWPLYYTIILNSIAAAIQGWDQTGSNGANLSFPDALGIPDSKGSSCGPVANEGECAKNSWIIGLVNSMPYITICLFAGWLSDPLNNLLGRRGVIFIAAIFSLLAPFGMGLSQTWGQLAACRMLLGLGMGLKEVTVPVFSAENSPAIIRGGLVMSWQMWTAFGIFLGTCANLAVGKTGAIAWRLQFASAFIPAVPLVIGVYFCPESPRWYLKKNKYPQAWRSLLRLRNTPLQAARDLFYIHCLLEQEEMLVRESGLKVAGSMFTRFVELFTIPRVRRATWASGIVMIAQQMCGINIIAFYSSTIFKQSGIDDYTALWASFGFGLINFLFAWPAIWTIDTFGRRALLLFTFPNMFWTLLVAGLCYLIDAGIEHSTPRIAAVATFTYLFAAFYSPGEGPVPFMYSAEVFPLSHREIGMSWAVATNNFWASVLSLTFPRMLIAMTPTGAFGFYAALNLVALVLIFLFVPETKQKTLEELDYVFAVPDRTHARYQLGTVLPWWCRRWLLRRRGEKCPPLYRHGDFTSETGKG</sequence>
<feature type="transmembrane region" description="Helical" evidence="9">
    <location>
        <begin position="300"/>
        <end position="321"/>
    </location>
</feature>
<evidence type="ECO:0000259" key="10">
    <source>
        <dbReference type="PROSITE" id="PS50850"/>
    </source>
</evidence>
<feature type="transmembrane region" description="Helical" evidence="9">
    <location>
        <begin position="180"/>
        <end position="200"/>
    </location>
</feature>
<evidence type="ECO:0000256" key="4">
    <source>
        <dbReference type="ARBA" id="ARBA00022692"/>
    </source>
</evidence>
<dbReference type="SUPFAM" id="SSF103473">
    <property type="entry name" value="MFS general substrate transporter"/>
    <property type="match status" value="1"/>
</dbReference>
<keyword evidence="12" id="KW-1185">Reference proteome</keyword>
<feature type="transmembrane region" description="Helical" evidence="9">
    <location>
        <begin position="399"/>
        <end position="420"/>
    </location>
</feature>
<dbReference type="Proteomes" id="UP000707071">
    <property type="component" value="Unassembled WGS sequence"/>
</dbReference>
<keyword evidence="5 9" id="KW-1133">Transmembrane helix</keyword>
<feature type="compositionally biased region" description="Pro residues" evidence="8">
    <location>
        <begin position="15"/>
        <end position="25"/>
    </location>
</feature>
<evidence type="ECO:0000256" key="5">
    <source>
        <dbReference type="ARBA" id="ARBA00022989"/>
    </source>
</evidence>
<dbReference type="PANTHER" id="PTHR48020:SF14">
    <property type="entry name" value="SUGAR TRANSPORTER, PUTATIVE-RELATED"/>
    <property type="match status" value="1"/>
</dbReference>
<feature type="transmembrane region" description="Helical" evidence="9">
    <location>
        <begin position="465"/>
        <end position="484"/>
    </location>
</feature>
<evidence type="ECO:0000256" key="7">
    <source>
        <dbReference type="RuleBase" id="RU003346"/>
    </source>
</evidence>
<protein>
    <recommendedName>
        <fullName evidence="10">Major facilitator superfamily (MFS) profile domain-containing protein</fullName>
    </recommendedName>
</protein>
<feature type="region of interest" description="Disordered" evidence="8">
    <location>
        <begin position="1"/>
        <end position="48"/>
    </location>
</feature>
<evidence type="ECO:0000256" key="2">
    <source>
        <dbReference type="ARBA" id="ARBA00010992"/>
    </source>
</evidence>